<evidence type="ECO:0000256" key="6">
    <source>
        <dbReference type="SAM" id="MobiDB-lite"/>
    </source>
</evidence>
<gene>
    <name evidence="8" type="ORF">BSAL_36645</name>
</gene>
<evidence type="ECO:0000256" key="5">
    <source>
        <dbReference type="ARBA" id="ARBA00023239"/>
    </source>
</evidence>
<dbReference type="Proteomes" id="UP000051952">
    <property type="component" value="Unassembled WGS sequence"/>
</dbReference>
<dbReference type="PROSITE" id="PS51383">
    <property type="entry name" value="YJEF_C_3"/>
    <property type="match status" value="1"/>
</dbReference>
<dbReference type="PANTHER" id="PTHR12592:SF0">
    <property type="entry name" value="ATP-DEPENDENT (S)-NAD(P)H-HYDRATE DEHYDRATASE"/>
    <property type="match status" value="1"/>
</dbReference>
<evidence type="ECO:0000259" key="7">
    <source>
        <dbReference type="PROSITE" id="PS51383"/>
    </source>
</evidence>
<keyword evidence="4" id="KW-0520">NAD</keyword>
<dbReference type="InterPro" id="IPR000631">
    <property type="entry name" value="CARKD"/>
</dbReference>
<keyword evidence="9" id="KW-1185">Reference proteome</keyword>
<reference evidence="9" key="1">
    <citation type="submission" date="2015-09" db="EMBL/GenBank/DDBJ databases">
        <authorList>
            <consortium name="Pathogen Informatics"/>
        </authorList>
    </citation>
    <scope>NUCLEOTIDE SEQUENCE [LARGE SCALE GENOMIC DNA]</scope>
    <source>
        <strain evidence="9">Lake Konstanz</strain>
    </source>
</reference>
<dbReference type="Gene3D" id="3.40.1190.20">
    <property type="match status" value="1"/>
</dbReference>
<dbReference type="GO" id="GO:0005524">
    <property type="term" value="F:ATP binding"/>
    <property type="evidence" value="ECO:0007669"/>
    <property type="project" value="UniProtKB-KW"/>
</dbReference>
<evidence type="ECO:0000256" key="1">
    <source>
        <dbReference type="ARBA" id="ARBA00022741"/>
    </source>
</evidence>
<evidence type="ECO:0000256" key="3">
    <source>
        <dbReference type="ARBA" id="ARBA00022857"/>
    </source>
</evidence>
<dbReference type="InterPro" id="IPR029056">
    <property type="entry name" value="Ribokinase-like"/>
</dbReference>
<dbReference type="PANTHER" id="PTHR12592">
    <property type="entry name" value="ATP-DEPENDENT (S)-NAD(P)H-HYDRATE DEHYDRATASE FAMILY MEMBER"/>
    <property type="match status" value="1"/>
</dbReference>
<sequence length="278" mass="29072">MGPGMGVSHASMLLCRRIVTHLRDDPAFAHIPVVLDACAIKAISMIDEASGSANGSPLILGVALNGSRSSDGSNEPLVRAAPFVLTPNANELKFLYRSALNIEALQDELVASFAMASVSEQLLLISRAYSAAIVLKGPVDLVAHDNFLFSCTAPPHSSAAVSSSDGELSRTPSPVAPPWSRGAPRRAAGQGDVFCGAVCALLAFRHIAIHRSHLKDSDGDSVFSVADTIAAASAIVKRAAFLVFREPGFSTFLASDLLGKIALSRETFASELCEGADE</sequence>
<evidence type="ECO:0000256" key="4">
    <source>
        <dbReference type="ARBA" id="ARBA00023027"/>
    </source>
</evidence>
<accession>A0A0S4JLA4</accession>
<dbReference type="EMBL" id="CYKH01002031">
    <property type="protein sequence ID" value="CUG92311.1"/>
    <property type="molecule type" value="Genomic_DNA"/>
</dbReference>
<keyword evidence="5" id="KW-0456">Lyase</keyword>
<protein>
    <recommendedName>
        <fullName evidence="7">YjeF C-terminal domain-containing protein</fullName>
    </recommendedName>
</protein>
<keyword evidence="1" id="KW-0547">Nucleotide-binding</keyword>
<name>A0A0S4JLA4_BODSA</name>
<evidence type="ECO:0000313" key="8">
    <source>
        <dbReference type="EMBL" id="CUG92311.1"/>
    </source>
</evidence>
<proteinExistence type="predicted"/>
<keyword evidence="3" id="KW-0521">NADP</keyword>
<feature type="domain" description="YjeF C-terminal" evidence="7">
    <location>
        <begin position="1"/>
        <end position="268"/>
    </location>
</feature>
<evidence type="ECO:0000313" key="9">
    <source>
        <dbReference type="Proteomes" id="UP000051952"/>
    </source>
</evidence>
<dbReference type="VEuPathDB" id="TriTrypDB:BSAL_36645"/>
<dbReference type="AlphaFoldDB" id="A0A0S4JLA4"/>
<dbReference type="GO" id="GO:0047453">
    <property type="term" value="F:ATP-dependent NAD(P)H-hydrate dehydratase activity"/>
    <property type="evidence" value="ECO:0007669"/>
    <property type="project" value="TreeGrafter"/>
</dbReference>
<dbReference type="GO" id="GO:0110051">
    <property type="term" value="P:metabolite repair"/>
    <property type="evidence" value="ECO:0007669"/>
    <property type="project" value="TreeGrafter"/>
</dbReference>
<evidence type="ECO:0000256" key="2">
    <source>
        <dbReference type="ARBA" id="ARBA00022840"/>
    </source>
</evidence>
<keyword evidence="2" id="KW-0067">ATP-binding</keyword>
<feature type="region of interest" description="Disordered" evidence="6">
    <location>
        <begin position="160"/>
        <end position="184"/>
    </location>
</feature>
<organism evidence="8 9">
    <name type="scientific">Bodo saltans</name>
    <name type="common">Flagellated protozoan</name>
    <dbReference type="NCBI Taxonomy" id="75058"/>
    <lineage>
        <taxon>Eukaryota</taxon>
        <taxon>Discoba</taxon>
        <taxon>Euglenozoa</taxon>
        <taxon>Kinetoplastea</taxon>
        <taxon>Metakinetoplastina</taxon>
        <taxon>Eubodonida</taxon>
        <taxon>Bodonidae</taxon>
        <taxon>Bodo</taxon>
    </lineage>
</organism>
<dbReference type="SUPFAM" id="SSF53613">
    <property type="entry name" value="Ribokinase-like"/>
    <property type="match status" value="1"/>
</dbReference>